<name>A0A401LC39_9FIRM</name>
<dbReference type="OrthoDB" id="9796085at2"/>
<gene>
    <name evidence="1" type="ORF">KGMB03357_07030</name>
</gene>
<dbReference type="InterPro" id="IPR007325">
    <property type="entry name" value="KFase/CYL"/>
</dbReference>
<dbReference type="Gene3D" id="3.50.30.50">
    <property type="entry name" value="Putative cyclase"/>
    <property type="match status" value="1"/>
</dbReference>
<dbReference type="PANTHER" id="PTHR31118:SF12">
    <property type="entry name" value="CYCLASE-LIKE PROTEIN 2"/>
    <property type="match status" value="1"/>
</dbReference>
<accession>A0A401LC39</accession>
<dbReference type="Proteomes" id="UP000287361">
    <property type="component" value="Unassembled WGS sequence"/>
</dbReference>
<keyword evidence="2" id="KW-1185">Reference proteome</keyword>
<dbReference type="GO" id="GO:0019441">
    <property type="term" value="P:L-tryptophan catabolic process to kynurenine"/>
    <property type="evidence" value="ECO:0007669"/>
    <property type="project" value="InterPro"/>
</dbReference>
<dbReference type="GO" id="GO:0004061">
    <property type="term" value="F:arylformamidase activity"/>
    <property type="evidence" value="ECO:0007669"/>
    <property type="project" value="InterPro"/>
</dbReference>
<proteinExistence type="predicted"/>
<protein>
    <submittedName>
        <fullName evidence="1">Cyclase</fullName>
    </submittedName>
</protein>
<dbReference type="PANTHER" id="PTHR31118">
    <property type="entry name" value="CYCLASE-LIKE PROTEIN 2"/>
    <property type="match status" value="1"/>
</dbReference>
<dbReference type="Pfam" id="PF04199">
    <property type="entry name" value="Cyclase"/>
    <property type="match status" value="1"/>
</dbReference>
<dbReference type="EMBL" id="BHVZ01000001">
    <property type="protein sequence ID" value="GCB29042.1"/>
    <property type="molecule type" value="Genomic_DNA"/>
</dbReference>
<evidence type="ECO:0000313" key="2">
    <source>
        <dbReference type="Proteomes" id="UP000287361"/>
    </source>
</evidence>
<sequence length="216" mass="23976">MKMIDLTQLITASMPVYPGTEPPHLTVASTYETDGFRETLLSFFSHTGTHMDAPFHLFGERTKLNEMPAAQFVGKALVIPCMQYGAGEEIGMEALAPVRQLADEADFLLFHTGWSRYWGKAEYFGDYPVPSQEVCRYALESGKKGLGFDTIGIDPIADEGLTRHRLLLSQRDIVIIENLTNLDKIGEGLFLFAALPLKYENADGAPVRAVAMLEEE</sequence>
<dbReference type="SUPFAM" id="SSF102198">
    <property type="entry name" value="Putative cyclase"/>
    <property type="match status" value="1"/>
</dbReference>
<comment type="caution">
    <text evidence="1">The sequence shown here is derived from an EMBL/GenBank/DDBJ whole genome shotgun (WGS) entry which is preliminary data.</text>
</comment>
<dbReference type="InterPro" id="IPR037175">
    <property type="entry name" value="KFase_sf"/>
</dbReference>
<organism evidence="1 2">
    <name type="scientific">Anaerotignum faecicola</name>
    <dbReference type="NCBI Taxonomy" id="2358141"/>
    <lineage>
        <taxon>Bacteria</taxon>
        <taxon>Bacillati</taxon>
        <taxon>Bacillota</taxon>
        <taxon>Clostridia</taxon>
        <taxon>Lachnospirales</taxon>
        <taxon>Anaerotignaceae</taxon>
        <taxon>Anaerotignum</taxon>
    </lineage>
</organism>
<evidence type="ECO:0000313" key="1">
    <source>
        <dbReference type="EMBL" id="GCB29042.1"/>
    </source>
</evidence>
<reference evidence="1 2" key="1">
    <citation type="submission" date="2018-10" db="EMBL/GenBank/DDBJ databases">
        <title>Draft Genome Sequence of Anaerotignum sp. KCTC 15736.</title>
        <authorList>
            <person name="Choi S.H."/>
            <person name="Kim J.S."/>
            <person name="Kang S.W."/>
            <person name="Lee J.S."/>
            <person name="Park S.H."/>
        </authorList>
    </citation>
    <scope>NUCLEOTIDE SEQUENCE [LARGE SCALE GENOMIC DNA]</scope>
    <source>
        <strain evidence="1 2">KCTC 15736</strain>
    </source>
</reference>
<dbReference type="AlphaFoldDB" id="A0A401LC39"/>